<gene>
    <name evidence="2" type="ORF">FOZ60_002530</name>
</gene>
<sequence>MSTKEVIIIATAAAALVPLASADAFPRLKENSLRLANNGVDCLFSEGNPEWANHTALGLTVAQNSATKTRLIVCPETWYRSAFEIGYPDPDPLNHLDNSTLLEGLVSVDSAAKELSYQPHRKKQVIVLKNTLEGLGPPGEALVVELRDVCRLTSEAIEKKYDTFEGLCDEANYEFFADYTLKNFKIEWENLKVDDRNYSSRNTSADRPKFVD</sequence>
<feature type="signal peptide" evidence="1">
    <location>
        <begin position="1"/>
        <end position="22"/>
    </location>
</feature>
<dbReference type="Proteomes" id="UP000541610">
    <property type="component" value="Unassembled WGS sequence"/>
</dbReference>
<reference evidence="2 3" key="1">
    <citation type="submission" date="2020-04" db="EMBL/GenBank/DDBJ databases">
        <title>Perkinsus olseni comparative genomics.</title>
        <authorList>
            <person name="Bogema D.R."/>
        </authorList>
    </citation>
    <scope>NUCLEOTIDE SEQUENCE [LARGE SCALE GENOMIC DNA]</scope>
    <source>
        <strain evidence="2">00978-12</strain>
    </source>
</reference>
<evidence type="ECO:0000313" key="2">
    <source>
        <dbReference type="EMBL" id="KAF4688665.1"/>
    </source>
</evidence>
<evidence type="ECO:0000256" key="1">
    <source>
        <dbReference type="SAM" id="SignalP"/>
    </source>
</evidence>
<keyword evidence="1" id="KW-0732">Signal</keyword>
<comment type="caution">
    <text evidence="2">The sequence shown here is derived from an EMBL/GenBank/DDBJ whole genome shotgun (WGS) entry which is preliminary data.</text>
</comment>
<dbReference type="AlphaFoldDB" id="A0A7J6NXT6"/>
<feature type="chain" id="PRO_5029525190" evidence="1">
    <location>
        <begin position="23"/>
        <end position="212"/>
    </location>
</feature>
<protein>
    <submittedName>
        <fullName evidence="2">Uncharacterized protein</fullName>
    </submittedName>
</protein>
<evidence type="ECO:0000313" key="3">
    <source>
        <dbReference type="Proteomes" id="UP000541610"/>
    </source>
</evidence>
<accession>A0A7J6NXT6</accession>
<organism evidence="2 3">
    <name type="scientific">Perkinsus olseni</name>
    <name type="common">Perkinsus atlanticus</name>
    <dbReference type="NCBI Taxonomy" id="32597"/>
    <lineage>
        <taxon>Eukaryota</taxon>
        <taxon>Sar</taxon>
        <taxon>Alveolata</taxon>
        <taxon>Perkinsozoa</taxon>
        <taxon>Perkinsea</taxon>
        <taxon>Perkinsida</taxon>
        <taxon>Perkinsidae</taxon>
        <taxon>Perkinsus</taxon>
    </lineage>
</organism>
<dbReference type="EMBL" id="JABANP010000145">
    <property type="protein sequence ID" value="KAF4688665.1"/>
    <property type="molecule type" value="Genomic_DNA"/>
</dbReference>
<proteinExistence type="predicted"/>
<name>A0A7J6NXT6_PEROL</name>